<feature type="region of interest" description="Disordered" evidence="1">
    <location>
        <begin position="507"/>
        <end position="548"/>
    </location>
</feature>
<accession>A0ABY3MCL3</accession>
<comment type="caution">
    <text evidence="3">The sequence shown here is derived from an EMBL/GenBank/DDBJ whole genome shotgun (WGS) entry which is preliminary data.</text>
</comment>
<feature type="signal peptide" evidence="2">
    <location>
        <begin position="1"/>
        <end position="23"/>
    </location>
</feature>
<evidence type="ECO:0000313" key="3">
    <source>
        <dbReference type="EMBL" id="TYC15630.1"/>
    </source>
</evidence>
<feature type="compositionally biased region" description="Basic and acidic residues" evidence="1">
    <location>
        <begin position="507"/>
        <end position="517"/>
    </location>
</feature>
<gene>
    <name evidence="3" type="ORF">ES677_04620</name>
</gene>
<keyword evidence="4" id="KW-1185">Reference proteome</keyword>
<feature type="chain" id="PRO_5046603616" evidence="2">
    <location>
        <begin position="24"/>
        <end position="713"/>
    </location>
</feature>
<evidence type="ECO:0000313" key="4">
    <source>
        <dbReference type="Proteomes" id="UP000323621"/>
    </source>
</evidence>
<dbReference type="RefSeq" id="WP_148380562.1">
    <property type="nucleotide sequence ID" value="NZ_VSKN01000004.1"/>
</dbReference>
<evidence type="ECO:0000256" key="1">
    <source>
        <dbReference type="SAM" id="MobiDB-lite"/>
    </source>
</evidence>
<keyword evidence="2" id="KW-0732">Signal</keyword>
<reference evidence="3 4" key="1">
    <citation type="submission" date="2019-08" db="EMBL/GenBank/DDBJ databases">
        <title>Genomes of Antarctic Bizionia species.</title>
        <authorList>
            <person name="Bowman J.P."/>
        </authorList>
    </citation>
    <scope>NUCLEOTIDE SEQUENCE [LARGE SCALE GENOMIC DNA]</scope>
    <source>
        <strain evidence="3 4">IC164</strain>
    </source>
</reference>
<sequence length="713" mass="80357">MMKNSFWLLLIFFAFFNHTSAQVALPFKAQKEFFIYGNATVIGNAILGKEATAAFNDVSLTNDDIDMVYTDVDNDDTTFSSSSATLQLPANHSEIKYAVLYWAATYSYEQGYRTESGEQFLFQGKRVKNRNAISKVKFKLPNAKNYIPVNGDVVFDGANDPAFSLNAPYVCQADVTKLLKNASIINGEYTLANVTASKGFVSGGSAAGWLLYVVYEAPVNTPQYITMYNGFAHVGNEAVKITFDNFKALEEGEIKTSITLSALEGDSALIDDEILISNPVLKRMSLLSSNLRPRNNFFNSKITTNDSEFTERNPASKNTLGFDIATVDIPNQTQPIIDNNTEKVDLIFNTRADRFYLFFTAFQTEISIVFYEEQQQEYALIEDKLAPKITSDKSKKEVSKALEKKSSEEPIKGSAPKIRTEIGRDIIKEVSRDERNVINTSVAKETTEGIVEDVNSETKDGITSAKGLEQVVNAKVKKEKVPKKEVVQKAEKVTKNQEPIVKEVVREETKPWKRKPENTSVGGPEKEANSSSIPKAKTLTNPLPRVDYSQSTKDKTLPVWLKQKQEVEPRRDNIYRPSGQIILQQSAQNSLALNRDNYEKLLTVEDYIYETQTFKRILNQETTFIDGIDKGYYIIATLVYDFDEAIGYQNALKGKGVNSKIFKDKGDSYYVYLYNSDNFYDVFMLRKGFIKAEFLSKVWILNINMKAGTLKKI</sequence>
<organism evidence="3 4">
    <name type="scientific">Bizionia gelidisalsuginis</name>
    <dbReference type="NCBI Taxonomy" id="291188"/>
    <lineage>
        <taxon>Bacteria</taxon>
        <taxon>Pseudomonadati</taxon>
        <taxon>Bacteroidota</taxon>
        <taxon>Flavobacteriia</taxon>
        <taxon>Flavobacteriales</taxon>
        <taxon>Flavobacteriaceae</taxon>
        <taxon>Bizionia</taxon>
    </lineage>
</organism>
<feature type="compositionally biased region" description="Polar residues" evidence="1">
    <location>
        <begin position="529"/>
        <end position="541"/>
    </location>
</feature>
<dbReference type="EMBL" id="VSKN01000004">
    <property type="protein sequence ID" value="TYC15630.1"/>
    <property type="molecule type" value="Genomic_DNA"/>
</dbReference>
<protein>
    <submittedName>
        <fullName evidence="3">Uncharacterized protein</fullName>
    </submittedName>
</protein>
<name>A0ABY3MCL3_9FLAO</name>
<proteinExistence type="predicted"/>
<dbReference type="Proteomes" id="UP000323621">
    <property type="component" value="Unassembled WGS sequence"/>
</dbReference>
<evidence type="ECO:0000256" key="2">
    <source>
        <dbReference type="SAM" id="SignalP"/>
    </source>
</evidence>